<keyword evidence="1" id="KW-0175">Coiled coil</keyword>
<gene>
    <name evidence="2" type="ORF">C8Q71DRAFT_412560</name>
</gene>
<dbReference type="RefSeq" id="XP_047782016.1">
    <property type="nucleotide sequence ID" value="XM_047918400.1"/>
</dbReference>
<dbReference type="NCBIfam" id="NF041200">
    <property type="entry name" value="mob_BfmA_Nterm"/>
    <property type="match status" value="1"/>
</dbReference>
<name>A0ABQ8KR04_9APHY</name>
<sequence length="130" mass="14733">MSSQGSSPLSQEKVIISENSRRRAIADVISKTYPSFDHRATVVEPFDSESRRDVEFLEKLNVMLLELMLEFHAWSTARPAHESDTTADALEKEVKTVIELEKEQEKTRQRLNEFVTRIKLALAALTGLSG</sequence>
<proteinExistence type="predicted"/>
<dbReference type="InterPro" id="IPR048012">
    <property type="entry name" value="BfmA-like_N"/>
</dbReference>
<protein>
    <submittedName>
        <fullName evidence="2">Uncharacterized protein</fullName>
    </submittedName>
</protein>
<evidence type="ECO:0000313" key="2">
    <source>
        <dbReference type="EMBL" id="KAH9840550.1"/>
    </source>
</evidence>
<accession>A0ABQ8KR04</accession>
<dbReference type="Proteomes" id="UP000814176">
    <property type="component" value="Unassembled WGS sequence"/>
</dbReference>
<evidence type="ECO:0000313" key="3">
    <source>
        <dbReference type="Proteomes" id="UP000814176"/>
    </source>
</evidence>
<comment type="caution">
    <text evidence="2">The sequence shown here is derived from an EMBL/GenBank/DDBJ whole genome shotgun (WGS) entry which is preliminary data.</text>
</comment>
<feature type="coiled-coil region" evidence="1">
    <location>
        <begin position="87"/>
        <end position="117"/>
    </location>
</feature>
<evidence type="ECO:0000256" key="1">
    <source>
        <dbReference type="SAM" id="Coils"/>
    </source>
</evidence>
<organism evidence="2 3">
    <name type="scientific">Rhodofomes roseus</name>
    <dbReference type="NCBI Taxonomy" id="34475"/>
    <lineage>
        <taxon>Eukaryota</taxon>
        <taxon>Fungi</taxon>
        <taxon>Dikarya</taxon>
        <taxon>Basidiomycota</taxon>
        <taxon>Agaricomycotina</taxon>
        <taxon>Agaricomycetes</taxon>
        <taxon>Polyporales</taxon>
        <taxon>Rhodofomes</taxon>
    </lineage>
</organism>
<dbReference type="EMBL" id="JADCUA010000004">
    <property type="protein sequence ID" value="KAH9840550.1"/>
    <property type="molecule type" value="Genomic_DNA"/>
</dbReference>
<keyword evidence="3" id="KW-1185">Reference proteome</keyword>
<reference evidence="2 3" key="1">
    <citation type="journal article" date="2021" name="Environ. Microbiol.">
        <title>Gene family expansions and transcriptome signatures uncover fungal adaptations to wood decay.</title>
        <authorList>
            <person name="Hage H."/>
            <person name="Miyauchi S."/>
            <person name="Viragh M."/>
            <person name="Drula E."/>
            <person name="Min B."/>
            <person name="Chaduli D."/>
            <person name="Navarro D."/>
            <person name="Favel A."/>
            <person name="Norest M."/>
            <person name="Lesage-Meessen L."/>
            <person name="Balint B."/>
            <person name="Merenyi Z."/>
            <person name="de Eugenio L."/>
            <person name="Morin E."/>
            <person name="Martinez A.T."/>
            <person name="Baldrian P."/>
            <person name="Stursova M."/>
            <person name="Martinez M.J."/>
            <person name="Novotny C."/>
            <person name="Magnuson J.K."/>
            <person name="Spatafora J.W."/>
            <person name="Maurice S."/>
            <person name="Pangilinan J."/>
            <person name="Andreopoulos W."/>
            <person name="LaButti K."/>
            <person name="Hundley H."/>
            <person name="Na H."/>
            <person name="Kuo A."/>
            <person name="Barry K."/>
            <person name="Lipzen A."/>
            <person name="Henrissat B."/>
            <person name="Riley R."/>
            <person name="Ahrendt S."/>
            <person name="Nagy L.G."/>
            <person name="Grigoriev I.V."/>
            <person name="Martin F."/>
            <person name="Rosso M.N."/>
        </authorList>
    </citation>
    <scope>NUCLEOTIDE SEQUENCE [LARGE SCALE GENOMIC DNA]</scope>
    <source>
        <strain evidence="2 3">CIRM-BRFM 1785</strain>
    </source>
</reference>
<dbReference type="GeneID" id="71999132"/>